<dbReference type="GO" id="GO:0005783">
    <property type="term" value="C:endoplasmic reticulum"/>
    <property type="evidence" value="ECO:0007669"/>
    <property type="project" value="TreeGrafter"/>
</dbReference>
<dbReference type="GO" id="GO:0006696">
    <property type="term" value="P:ergosterol biosynthetic process"/>
    <property type="evidence" value="ECO:0007669"/>
    <property type="project" value="TreeGrafter"/>
</dbReference>
<dbReference type="AlphaFoldDB" id="A0A9N9LW16"/>
<evidence type="ECO:0000256" key="2">
    <source>
        <dbReference type="ARBA" id="ARBA00023445"/>
    </source>
</evidence>
<dbReference type="Gene3D" id="3.40.50.720">
    <property type="entry name" value="NAD(P)-binding Rossmann-like Domain"/>
    <property type="match status" value="1"/>
</dbReference>
<organism evidence="4 5">
    <name type="scientific">Hymenoscyphus albidus</name>
    <dbReference type="NCBI Taxonomy" id="595503"/>
    <lineage>
        <taxon>Eukaryota</taxon>
        <taxon>Fungi</taxon>
        <taxon>Dikarya</taxon>
        <taxon>Ascomycota</taxon>
        <taxon>Pezizomycotina</taxon>
        <taxon>Leotiomycetes</taxon>
        <taxon>Helotiales</taxon>
        <taxon>Helotiaceae</taxon>
        <taxon>Hymenoscyphus</taxon>
    </lineage>
</organism>
<dbReference type="GO" id="GO:0000252">
    <property type="term" value="F:3-beta-hydroxysteroid dehydrogenase [NAD(P)+]/C4-decarboxylase activity"/>
    <property type="evidence" value="ECO:0007669"/>
    <property type="project" value="TreeGrafter"/>
</dbReference>
<dbReference type="InterPro" id="IPR050425">
    <property type="entry name" value="NAD(P)_dehydrat-like"/>
</dbReference>
<dbReference type="SUPFAM" id="SSF51735">
    <property type="entry name" value="NAD(P)-binding Rossmann-fold domains"/>
    <property type="match status" value="1"/>
</dbReference>
<gene>
    <name evidence="4" type="ORF">HYALB_00012079</name>
</gene>
<evidence type="ECO:0000313" key="5">
    <source>
        <dbReference type="Proteomes" id="UP000701801"/>
    </source>
</evidence>
<feature type="domain" description="3-beta hydroxysteroid dehydrogenase/isomerase" evidence="3">
    <location>
        <begin position="21"/>
        <end position="255"/>
    </location>
</feature>
<dbReference type="InterPro" id="IPR002225">
    <property type="entry name" value="3Beta_OHSteriod_DH/Estase"/>
</dbReference>
<dbReference type="PANTHER" id="PTHR10366">
    <property type="entry name" value="NAD DEPENDENT EPIMERASE/DEHYDRATASE"/>
    <property type="match status" value="1"/>
</dbReference>
<accession>A0A9N9LW16</accession>
<name>A0A9N9LW16_9HELO</name>
<sequence length="308" mass="34120">MNDYSKIGSAIVIGDCALLVRISVFDVRTKKNREPSVEYHDLDITNKKQLDNALRQIRPQAIIHTASPPPLLTDLSLYLRVNVEGTRTLLQSAQEVGVKAFVYTSSASVVHDSVSDLVEADETLPLVYLPVQREYYTNSKALADQLVLDYNNSMDGRMLTACLRPSDVFGEGDGTALAFAENAASGKYKYQVGNGQNLFDFAYNGNVAYAHILLLQAPLRSHIKAPEGDMVVGGETFFITNDEHVSFWDLLDELGPLQGIPQIQRQQNLFPYSGTHNSRSCGMGGLDHLFGSKEIEDDYFGDQIQLHD</sequence>
<evidence type="ECO:0000259" key="3">
    <source>
        <dbReference type="Pfam" id="PF01073"/>
    </source>
</evidence>
<keyword evidence="1" id="KW-0560">Oxidoreductase</keyword>
<dbReference type="Pfam" id="PF01073">
    <property type="entry name" value="3Beta_HSD"/>
    <property type="match status" value="1"/>
</dbReference>
<dbReference type="Proteomes" id="UP000701801">
    <property type="component" value="Unassembled WGS sequence"/>
</dbReference>
<comment type="caution">
    <text evidence="4">The sequence shown here is derived from an EMBL/GenBank/DDBJ whole genome shotgun (WGS) entry which is preliminary data.</text>
</comment>
<dbReference type="InterPro" id="IPR036291">
    <property type="entry name" value="NAD(P)-bd_dom_sf"/>
</dbReference>
<proteinExistence type="inferred from homology"/>
<dbReference type="OrthoDB" id="10058185at2759"/>
<protein>
    <recommendedName>
        <fullName evidence="3">3-beta hydroxysteroid dehydrogenase/isomerase domain-containing protein</fullName>
    </recommendedName>
</protein>
<comment type="similarity">
    <text evidence="2">Belongs to the NAD(P)-dependent epimerase/dehydratase family. Dihydroflavonol-4-reductase subfamily.</text>
</comment>
<dbReference type="EMBL" id="CAJVRM010000315">
    <property type="protein sequence ID" value="CAG8979479.1"/>
    <property type="molecule type" value="Genomic_DNA"/>
</dbReference>
<evidence type="ECO:0000256" key="1">
    <source>
        <dbReference type="ARBA" id="ARBA00023002"/>
    </source>
</evidence>
<dbReference type="PANTHER" id="PTHR10366:SF564">
    <property type="entry name" value="STEROL-4-ALPHA-CARBOXYLATE 3-DEHYDROGENASE, DECARBOXYLATING"/>
    <property type="match status" value="1"/>
</dbReference>
<reference evidence="4" key="1">
    <citation type="submission" date="2021-07" db="EMBL/GenBank/DDBJ databases">
        <authorList>
            <person name="Durling M."/>
        </authorList>
    </citation>
    <scope>NUCLEOTIDE SEQUENCE</scope>
</reference>
<evidence type="ECO:0000313" key="4">
    <source>
        <dbReference type="EMBL" id="CAG8979479.1"/>
    </source>
</evidence>
<keyword evidence="5" id="KW-1185">Reference proteome</keyword>